<evidence type="ECO:0000313" key="1">
    <source>
        <dbReference type="EMBL" id="AFM02656.1"/>
    </source>
</evidence>
<dbReference type="STRING" id="880071.Fleli_0157"/>
<dbReference type="RefSeq" id="WP_014796123.1">
    <property type="nucleotide sequence ID" value="NC_018018.1"/>
</dbReference>
<dbReference type="KEGG" id="fli:Fleli_0157"/>
<dbReference type="Proteomes" id="UP000006054">
    <property type="component" value="Chromosome"/>
</dbReference>
<accession>I4AFC1</accession>
<evidence type="ECO:0000313" key="2">
    <source>
        <dbReference type="Proteomes" id="UP000006054"/>
    </source>
</evidence>
<protein>
    <submittedName>
        <fullName evidence="1">Uncharacterized protein</fullName>
    </submittedName>
</protein>
<keyword evidence="2" id="KW-1185">Reference proteome</keyword>
<dbReference type="HOGENOM" id="CLU_107096_0_0_10"/>
<dbReference type="OrthoDB" id="7060651at2"/>
<dbReference type="AlphaFoldDB" id="I4AFC1"/>
<sequence length="137" mass="16400">MKKEWTEEDFDIMGWHDSYVHSISFPNQELNLTFDIDYIFDWVLNNENNLYSFWVSPCYFTFKNVTDLRLNIDFQDYVGLHIDNIERHSPYLTPNGKLFLWSYKIISNIGEITFKSTGYIMKLKKLPLLSKSQVLPR</sequence>
<proteinExistence type="predicted"/>
<dbReference type="EMBL" id="CP003345">
    <property type="protein sequence ID" value="AFM02656.1"/>
    <property type="molecule type" value="Genomic_DNA"/>
</dbReference>
<dbReference type="eggNOG" id="ENOG5032VGD">
    <property type="taxonomic scope" value="Bacteria"/>
</dbReference>
<organism evidence="1 2">
    <name type="scientific">Bernardetia litoralis (strain ATCC 23117 / DSM 6794 / NBRC 15988 / NCIMB 1366 / Fx l1 / Sio-4)</name>
    <name type="common">Flexibacter litoralis</name>
    <dbReference type="NCBI Taxonomy" id="880071"/>
    <lineage>
        <taxon>Bacteria</taxon>
        <taxon>Pseudomonadati</taxon>
        <taxon>Bacteroidota</taxon>
        <taxon>Cytophagia</taxon>
        <taxon>Cytophagales</taxon>
        <taxon>Bernardetiaceae</taxon>
        <taxon>Bernardetia</taxon>
    </lineage>
</organism>
<gene>
    <name evidence="1" type="ordered locus">Fleli_0157</name>
</gene>
<name>I4AFC1_BERLS</name>
<reference evidence="2" key="1">
    <citation type="submission" date="2012-06" db="EMBL/GenBank/DDBJ databases">
        <title>The complete genome of Flexibacter litoralis DSM 6794.</title>
        <authorList>
            <person name="Lucas S."/>
            <person name="Copeland A."/>
            <person name="Lapidus A."/>
            <person name="Glavina del Rio T."/>
            <person name="Dalin E."/>
            <person name="Tice H."/>
            <person name="Bruce D."/>
            <person name="Goodwin L."/>
            <person name="Pitluck S."/>
            <person name="Peters L."/>
            <person name="Ovchinnikova G."/>
            <person name="Lu M."/>
            <person name="Kyrpides N."/>
            <person name="Mavromatis K."/>
            <person name="Ivanova N."/>
            <person name="Brettin T."/>
            <person name="Detter J.C."/>
            <person name="Han C."/>
            <person name="Larimer F."/>
            <person name="Land M."/>
            <person name="Hauser L."/>
            <person name="Markowitz V."/>
            <person name="Cheng J.-F."/>
            <person name="Hugenholtz P."/>
            <person name="Woyke T."/>
            <person name="Wu D."/>
            <person name="Spring S."/>
            <person name="Lang E."/>
            <person name="Kopitz M."/>
            <person name="Brambilla E."/>
            <person name="Klenk H.-P."/>
            <person name="Eisen J.A."/>
        </authorList>
    </citation>
    <scope>NUCLEOTIDE SEQUENCE [LARGE SCALE GENOMIC DNA]</scope>
    <source>
        <strain evidence="2">ATCC 23117 / DSM 6794 / NBRC 15988 / NCIMB 1366 / Sio-4</strain>
    </source>
</reference>